<dbReference type="AlphaFoldDB" id="A0A023G767"/>
<dbReference type="EMBL" id="GBBM01005781">
    <property type="protein sequence ID" value="JAC29637.1"/>
    <property type="molecule type" value="mRNA"/>
</dbReference>
<protein>
    <submittedName>
        <fullName evidence="1">Putative lipocalin-3 1</fullName>
    </submittedName>
</protein>
<reference evidence="1" key="1">
    <citation type="submission" date="2014-03" db="EMBL/GenBank/DDBJ databases">
        <title>The sialotranscriptome of Amblyomma triste, Amblyomma parvum and Amblyomma cajennense ticks, uncovered by 454-based RNA-seq.</title>
        <authorList>
            <person name="Garcia G.R."/>
            <person name="Gardinassi L.G."/>
            <person name="Ribeiro J.M."/>
            <person name="Anatriello E."/>
            <person name="Ferreira B.R."/>
            <person name="Moreira H.N."/>
            <person name="Mafra C."/>
            <person name="Olegario M.M."/>
            <person name="Szabo P.J."/>
            <person name="Miranda-Santos I.K."/>
            <person name="Maruyama S.R."/>
        </authorList>
    </citation>
    <scope>NUCLEOTIDE SEQUENCE</scope>
    <source>
        <strain evidence="1">Mato Grasso do Sul</strain>
        <tissue evidence="1">Salivary glands</tissue>
    </source>
</reference>
<name>A0A023G767_AMBTT</name>
<accession>A0A023G767</accession>
<proteinExistence type="evidence at transcript level"/>
<organism evidence="1">
    <name type="scientific">Amblyomma triste</name>
    <name type="common">Neotropical tick</name>
    <dbReference type="NCBI Taxonomy" id="251400"/>
    <lineage>
        <taxon>Eukaryota</taxon>
        <taxon>Metazoa</taxon>
        <taxon>Ecdysozoa</taxon>
        <taxon>Arthropoda</taxon>
        <taxon>Chelicerata</taxon>
        <taxon>Arachnida</taxon>
        <taxon>Acari</taxon>
        <taxon>Parasitiformes</taxon>
        <taxon>Ixodida</taxon>
        <taxon>Ixodoidea</taxon>
        <taxon>Ixodidae</taxon>
        <taxon>Amblyomminae</taxon>
        <taxon>Amblyomma</taxon>
    </lineage>
</organism>
<sequence length="161" mass="18584">MNSTERIWTYNTTLKVNYTCKNDMMYNITEDYVIFNRSYYENRTYSQMMNGTFDSKLKGQMMVGPIGRPIETIEMLQYATDNQSCGVFQVQNALGSGTPFFYELRFKNKTGKPDMPCLTYFNKLGSPGYLIFFNNCSYIFPPSRVTNPQKVGVNDGNSDEE</sequence>
<evidence type="ECO:0000313" key="1">
    <source>
        <dbReference type="EMBL" id="JAC29637.1"/>
    </source>
</evidence>